<name>A0ABS6K006_9BACI</name>
<evidence type="ECO:0000313" key="1">
    <source>
        <dbReference type="EMBL" id="MBU9723269.1"/>
    </source>
</evidence>
<sequence length="66" mass="7279">MNSDVLTGETTDDGVDSGWWRSEVRAVLIGGAVAVASAGTHLKCSSRWKVDMNLNKMNEIERNERN</sequence>
<comment type="caution">
    <text evidence="1">The sequence shown here is derived from an EMBL/GenBank/DDBJ whole genome shotgun (WGS) entry which is preliminary data.</text>
</comment>
<proteinExistence type="predicted"/>
<accession>A0ABS6K006</accession>
<evidence type="ECO:0008006" key="3">
    <source>
        <dbReference type="Google" id="ProtNLM"/>
    </source>
</evidence>
<protein>
    <recommendedName>
        <fullName evidence="3">Transmembrane protein</fullName>
    </recommendedName>
</protein>
<gene>
    <name evidence="1" type="ORF">KS407_17775</name>
</gene>
<keyword evidence="2" id="KW-1185">Reference proteome</keyword>
<dbReference type="Proteomes" id="UP000790580">
    <property type="component" value="Unassembled WGS sequence"/>
</dbReference>
<dbReference type="EMBL" id="JAHQCR010000074">
    <property type="protein sequence ID" value="MBU9723269.1"/>
    <property type="molecule type" value="Genomic_DNA"/>
</dbReference>
<organism evidence="1 2">
    <name type="scientific">Evansella alkalicola</name>
    <dbReference type="NCBI Taxonomy" id="745819"/>
    <lineage>
        <taxon>Bacteria</taxon>
        <taxon>Bacillati</taxon>
        <taxon>Bacillota</taxon>
        <taxon>Bacilli</taxon>
        <taxon>Bacillales</taxon>
        <taxon>Bacillaceae</taxon>
        <taxon>Evansella</taxon>
    </lineage>
</organism>
<evidence type="ECO:0000313" key="2">
    <source>
        <dbReference type="Proteomes" id="UP000790580"/>
    </source>
</evidence>
<dbReference type="RefSeq" id="WP_088076777.1">
    <property type="nucleotide sequence ID" value="NZ_JAHQCR010000074.1"/>
</dbReference>
<reference evidence="1 2" key="1">
    <citation type="submission" date="2021-06" db="EMBL/GenBank/DDBJ databases">
        <title>Bacillus sp. RD4P76, an endophyte from a halophyte.</title>
        <authorList>
            <person name="Sun J.-Q."/>
        </authorList>
    </citation>
    <scope>NUCLEOTIDE SEQUENCE [LARGE SCALE GENOMIC DNA]</scope>
    <source>
        <strain evidence="1 2">JCM 17098</strain>
    </source>
</reference>